<dbReference type="GO" id="GO:0010411">
    <property type="term" value="P:xyloglucan metabolic process"/>
    <property type="evidence" value="ECO:0007669"/>
    <property type="project" value="TreeGrafter"/>
</dbReference>
<dbReference type="AlphaFoldDB" id="A0A139X6Y2"/>
<sequence length="777" mass="86196">MKERQRTLSLKRLLLLLQAAKITDGQGFYGKSKTQTVYWLCLFFTAQIFILLSVIFLRTIVVKSASFDSKTRLQILKPKVTSEWKNVAIGGGGYVTDIYLHPQESSLVYIRTDNGGFFRWNLKEESWIPLTDHLTSLDINYSGGEALAVDPKNPNVVYIAAGKYLGSPGAIFKSQDRGKTWIKSNLQIPMGGDLNKRWTGNRLVVSPRDSNILLFGSRQNGLWRSNDGGTNWFQVKSLPAKPDPKIGILAIAFDPKVPNQAYLSAYGDGVYQSQDGGMNWSKIPGSPEKAMKLAVSCDKLGTACAKGDKLGTACAKSKRTLYVTSASTPGVSKFVNGAWRDITPPWLTHKVFNGLSTHPKNPQEVLVALGETGSAKIFHSHNGGNSWTEKRAKIHNTVSWWSEKFFSDHTSAIEFNPQTPNQVWLTDWFGVWRTENINTDPTLWKNYTRGHEQVVTFTLVSPPSGALLLSGIADVEGFYHNSLYAYPRKRLEYTKVGFFQEHFQDTYSIAYSANQPKSLVRVGGDRWNSNYGGATSKDGGLTWQQFPKFPANTIPLRVSSSANDPKNFVVVVKEGKPLQTRDGGKSWRTVSGLPNGFPGRKFPGPWIWSQPLTADGVKGNRFYYYADGKFYRSDDGGLTFSPINTSLPKANHFSVKTMPHVEGEVWVGLDEKGLYHSTNGGKTFHKIPQVKRAKLISLGKAPQDSSTSVLYLYGTVASQTEGIFSSLDRGNSWRSIAEPSTPVGEQVNVLEASQQQFGLVFIGTSGRGVYFRQVSHK</sequence>
<dbReference type="EMBL" id="ANNX02000028">
    <property type="protein sequence ID" value="KYC40461.1"/>
    <property type="molecule type" value="Genomic_DNA"/>
</dbReference>
<evidence type="ECO:0000313" key="3">
    <source>
        <dbReference type="Proteomes" id="UP000076925"/>
    </source>
</evidence>
<proteinExistence type="predicted"/>
<dbReference type="Proteomes" id="UP000076925">
    <property type="component" value="Unassembled WGS sequence"/>
</dbReference>
<organism evidence="2 3">
    <name type="scientific">Scytonema hofmannii PCC 7110</name>
    <dbReference type="NCBI Taxonomy" id="128403"/>
    <lineage>
        <taxon>Bacteria</taxon>
        <taxon>Bacillati</taxon>
        <taxon>Cyanobacteriota</taxon>
        <taxon>Cyanophyceae</taxon>
        <taxon>Nostocales</taxon>
        <taxon>Scytonemataceae</taxon>
        <taxon>Scytonema</taxon>
    </lineage>
</organism>
<dbReference type="STRING" id="128403.WA1_26410"/>
<gene>
    <name evidence="2" type="ORF">WA1_26410</name>
</gene>
<dbReference type="PANTHER" id="PTHR43739:SF5">
    <property type="entry name" value="EXO-ALPHA-SIALIDASE"/>
    <property type="match status" value="1"/>
</dbReference>
<name>A0A139X6Y2_9CYAN</name>
<dbReference type="RefSeq" id="WP_017746886.1">
    <property type="nucleotide sequence ID" value="NZ_KQ976354.1"/>
</dbReference>
<keyword evidence="1" id="KW-1133">Transmembrane helix</keyword>
<feature type="transmembrane region" description="Helical" evidence="1">
    <location>
        <begin position="35"/>
        <end position="57"/>
    </location>
</feature>
<dbReference type="Gene3D" id="2.130.10.10">
    <property type="entry name" value="YVTN repeat-like/Quinoprotein amine dehydrogenase"/>
    <property type="match status" value="2"/>
</dbReference>
<keyword evidence="3" id="KW-1185">Reference proteome</keyword>
<dbReference type="InterPro" id="IPR052025">
    <property type="entry name" value="Xyloglucanase_GH74"/>
</dbReference>
<accession>A0A139X6Y2</accession>
<evidence type="ECO:0000313" key="2">
    <source>
        <dbReference type="EMBL" id="KYC40461.1"/>
    </source>
</evidence>
<protein>
    <recommendedName>
        <fullName evidence="4">Sortilin N-terminal domain-containing protein</fullName>
    </recommendedName>
</protein>
<evidence type="ECO:0000256" key="1">
    <source>
        <dbReference type="SAM" id="Phobius"/>
    </source>
</evidence>
<dbReference type="InterPro" id="IPR015943">
    <property type="entry name" value="WD40/YVTN_repeat-like_dom_sf"/>
</dbReference>
<keyword evidence="1" id="KW-0812">Transmembrane</keyword>
<dbReference type="PANTHER" id="PTHR43739">
    <property type="entry name" value="XYLOGLUCANASE (EUROFUNG)"/>
    <property type="match status" value="1"/>
</dbReference>
<reference evidence="2 3" key="1">
    <citation type="journal article" date="2013" name="Genome Biol. Evol.">
        <title>Genomes of Stigonematalean cyanobacteria (subsection V) and the evolution of oxygenic photosynthesis from prokaryotes to plastids.</title>
        <authorList>
            <person name="Dagan T."/>
            <person name="Roettger M."/>
            <person name="Stucken K."/>
            <person name="Landan G."/>
            <person name="Koch R."/>
            <person name="Major P."/>
            <person name="Gould S.B."/>
            <person name="Goremykin V.V."/>
            <person name="Rippka R."/>
            <person name="Tandeau de Marsac N."/>
            <person name="Gugger M."/>
            <person name="Lockhart P.J."/>
            <person name="Allen J.F."/>
            <person name="Brune I."/>
            <person name="Maus I."/>
            <person name="Puhler A."/>
            <person name="Martin W.F."/>
        </authorList>
    </citation>
    <scope>NUCLEOTIDE SEQUENCE [LARGE SCALE GENOMIC DNA]</scope>
    <source>
        <strain evidence="2 3">PCC 7110</strain>
    </source>
</reference>
<evidence type="ECO:0008006" key="4">
    <source>
        <dbReference type="Google" id="ProtNLM"/>
    </source>
</evidence>
<keyword evidence="1" id="KW-0472">Membrane</keyword>
<dbReference type="OrthoDB" id="9757947at2"/>
<dbReference type="SUPFAM" id="SSF110296">
    <property type="entry name" value="Oligoxyloglucan reducing end-specific cellobiohydrolase"/>
    <property type="match status" value="2"/>
</dbReference>
<comment type="caution">
    <text evidence="2">The sequence shown here is derived from an EMBL/GenBank/DDBJ whole genome shotgun (WGS) entry which is preliminary data.</text>
</comment>